<dbReference type="RefSeq" id="WP_317120857.1">
    <property type="nucleotide sequence ID" value="NZ_JAWJBA010000001.1"/>
</dbReference>
<reference evidence="1 2" key="1">
    <citation type="submission" date="2023-10" db="EMBL/GenBank/DDBJ databases">
        <title>Screening of Alkalihalobacillus lindianensis BZ-TG-R113 and Its Alleviation of Salt Stress on Rapeseed Growth.</title>
        <authorList>
            <person name="Zhao B."/>
            <person name="Guo T."/>
        </authorList>
    </citation>
    <scope>NUCLEOTIDE SEQUENCE [LARGE SCALE GENOMIC DNA]</scope>
    <source>
        <strain evidence="1 2">BZ-TG-R113</strain>
    </source>
</reference>
<dbReference type="InterPro" id="IPR018540">
    <property type="entry name" value="Spo0E-like"/>
</dbReference>
<dbReference type="SUPFAM" id="SSF140500">
    <property type="entry name" value="BAS1536-like"/>
    <property type="match status" value="1"/>
</dbReference>
<organism evidence="1 2">
    <name type="scientific">Alkalihalophilus lindianensis</name>
    <dbReference type="NCBI Taxonomy" id="1630542"/>
    <lineage>
        <taxon>Bacteria</taxon>
        <taxon>Bacillati</taxon>
        <taxon>Bacillota</taxon>
        <taxon>Bacilli</taxon>
        <taxon>Bacillales</taxon>
        <taxon>Bacillaceae</taxon>
        <taxon>Alkalihalophilus</taxon>
    </lineage>
</organism>
<keyword evidence="2" id="KW-1185">Reference proteome</keyword>
<proteinExistence type="predicted"/>
<dbReference type="InterPro" id="IPR053028">
    <property type="entry name" value="Spo0E-like_phosphatase"/>
</dbReference>
<evidence type="ECO:0000313" key="2">
    <source>
        <dbReference type="Proteomes" id="UP001287282"/>
    </source>
</evidence>
<evidence type="ECO:0000313" key="1">
    <source>
        <dbReference type="EMBL" id="MDV2683553.1"/>
    </source>
</evidence>
<comment type="caution">
    <text evidence="1">The sequence shown here is derived from an EMBL/GenBank/DDBJ whole genome shotgun (WGS) entry which is preliminary data.</text>
</comment>
<accession>A0ABU3X8D5</accession>
<gene>
    <name evidence="1" type="ORF">RYX56_04090</name>
</gene>
<dbReference type="Proteomes" id="UP001287282">
    <property type="component" value="Unassembled WGS sequence"/>
</dbReference>
<sequence>MLRLKIELKRRQMLILAKKHGFTHKETVKCSQELDQLLNKLQVKQTNFNHERYVN</sequence>
<protein>
    <submittedName>
        <fullName evidence="1">Aspartyl-phosphate phosphatase Spo0E family protein</fullName>
    </submittedName>
</protein>
<dbReference type="PANTHER" id="PTHR41263:SF1">
    <property type="entry name" value="ASPARTYL-PHOSPHATE PHOSPHATASE YISI"/>
    <property type="match status" value="1"/>
</dbReference>
<name>A0ABU3X8D5_9BACI</name>
<dbReference type="InterPro" id="IPR037208">
    <property type="entry name" value="Spo0E-like_sf"/>
</dbReference>
<dbReference type="Gene3D" id="4.10.280.10">
    <property type="entry name" value="Helix-loop-helix DNA-binding domain"/>
    <property type="match status" value="1"/>
</dbReference>
<dbReference type="InterPro" id="IPR036638">
    <property type="entry name" value="HLH_DNA-bd_sf"/>
</dbReference>
<dbReference type="EMBL" id="JAWJBA010000001">
    <property type="protein sequence ID" value="MDV2683553.1"/>
    <property type="molecule type" value="Genomic_DNA"/>
</dbReference>
<dbReference type="Pfam" id="PF09388">
    <property type="entry name" value="SpoOE-like"/>
    <property type="match status" value="1"/>
</dbReference>
<dbReference type="PANTHER" id="PTHR41263">
    <property type="entry name" value="ASPARTYL-PHOSPHATE PHOSPHATASE YISI"/>
    <property type="match status" value="1"/>
</dbReference>